<evidence type="ECO:0000256" key="4">
    <source>
        <dbReference type="ARBA" id="ARBA00022456"/>
    </source>
</evidence>
<organism evidence="11 12">
    <name type="scientific">Aspergillus heteromorphus CBS 117.55</name>
    <dbReference type="NCBI Taxonomy" id="1448321"/>
    <lineage>
        <taxon>Eukaryota</taxon>
        <taxon>Fungi</taxon>
        <taxon>Dikarya</taxon>
        <taxon>Ascomycota</taxon>
        <taxon>Pezizomycotina</taxon>
        <taxon>Eurotiomycetes</taxon>
        <taxon>Eurotiomycetidae</taxon>
        <taxon>Eurotiales</taxon>
        <taxon>Aspergillaceae</taxon>
        <taxon>Aspergillus</taxon>
        <taxon>Aspergillus subgen. Circumdati</taxon>
    </lineage>
</organism>
<keyword evidence="12" id="KW-1185">Reference proteome</keyword>
<dbReference type="InterPro" id="IPR029154">
    <property type="entry name" value="HIBADH-like_NADP-bd"/>
</dbReference>
<dbReference type="FunFam" id="1.10.1040.10:FF:000006">
    <property type="entry name" value="3-hydroxyisobutyrate dehydrogenase"/>
    <property type="match status" value="1"/>
</dbReference>
<dbReference type="SUPFAM" id="SSF51735">
    <property type="entry name" value="NAD(P)-binding Rossmann-fold domains"/>
    <property type="match status" value="1"/>
</dbReference>
<comment type="catalytic activity">
    <reaction evidence="7">
        <text>3-hydroxy-2-methylpropanoate + NAD(+) = 2-methyl-3-oxopropanoate + NADH + H(+)</text>
        <dbReference type="Rhea" id="RHEA:17681"/>
        <dbReference type="ChEBI" id="CHEBI:11805"/>
        <dbReference type="ChEBI" id="CHEBI:15378"/>
        <dbReference type="ChEBI" id="CHEBI:57540"/>
        <dbReference type="ChEBI" id="CHEBI:57700"/>
        <dbReference type="ChEBI" id="CHEBI:57945"/>
        <dbReference type="EC" id="1.1.1.31"/>
    </reaction>
</comment>
<evidence type="ECO:0000256" key="8">
    <source>
        <dbReference type="PIRSR" id="PIRSR000103-1"/>
    </source>
</evidence>
<dbReference type="GO" id="GO:0050661">
    <property type="term" value="F:NADP binding"/>
    <property type="evidence" value="ECO:0007669"/>
    <property type="project" value="InterPro"/>
</dbReference>
<dbReference type="InterPro" id="IPR008927">
    <property type="entry name" value="6-PGluconate_DH-like_C_sf"/>
</dbReference>
<keyword evidence="6" id="KW-0520">NAD</keyword>
<accession>A0A317WQH6</accession>
<gene>
    <name evidence="11" type="ORF">BO70DRAFT_420030</name>
</gene>
<feature type="domain" description="6-phosphogluconate dehydrogenase NADP-binding" evidence="9">
    <location>
        <begin position="8"/>
        <end position="177"/>
    </location>
</feature>
<proteinExistence type="inferred from homology"/>
<evidence type="ECO:0000259" key="9">
    <source>
        <dbReference type="Pfam" id="PF03446"/>
    </source>
</evidence>
<dbReference type="Proteomes" id="UP000247233">
    <property type="component" value="Unassembled WGS sequence"/>
</dbReference>
<evidence type="ECO:0000256" key="3">
    <source>
        <dbReference type="ARBA" id="ARBA00012991"/>
    </source>
</evidence>
<keyword evidence="5" id="KW-0560">Oxidoreductase</keyword>
<evidence type="ECO:0000259" key="10">
    <source>
        <dbReference type="Pfam" id="PF14833"/>
    </source>
</evidence>
<dbReference type="PIRSF" id="PIRSF000103">
    <property type="entry name" value="HIBADH"/>
    <property type="match status" value="1"/>
</dbReference>
<protein>
    <recommendedName>
        <fullName evidence="3">3-hydroxyisobutyrate dehydrogenase</fullName>
        <ecNumber evidence="3">1.1.1.31</ecNumber>
    </recommendedName>
</protein>
<dbReference type="EC" id="1.1.1.31" evidence="3"/>
<comment type="pathway">
    <text evidence="1">Amino-acid degradation; L-valine degradation.</text>
</comment>
<dbReference type="AlphaFoldDB" id="A0A317WQH6"/>
<reference evidence="11 12" key="1">
    <citation type="submission" date="2016-12" db="EMBL/GenBank/DDBJ databases">
        <title>The genomes of Aspergillus section Nigri reveals drivers in fungal speciation.</title>
        <authorList>
            <consortium name="DOE Joint Genome Institute"/>
            <person name="Vesth T.C."/>
            <person name="Nybo J."/>
            <person name="Theobald S."/>
            <person name="Brandl J."/>
            <person name="Frisvad J.C."/>
            <person name="Nielsen K.F."/>
            <person name="Lyhne E.K."/>
            <person name="Kogle M.E."/>
            <person name="Kuo A."/>
            <person name="Riley R."/>
            <person name="Clum A."/>
            <person name="Nolan M."/>
            <person name="Lipzen A."/>
            <person name="Salamov A."/>
            <person name="Henrissat B."/>
            <person name="Wiebenga A."/>
            <person name="De Vries R.P."/>
            <person name="Grigoriev I.V."/>
            <person name="Mortensen U.H."/>
            <person name="Andersen M.R."/>
            <person name="Baker S.E."/>
        </authorList>
    </citation>
    <scope>NUCLEOTIDE SEQUENCE [LARGE SCALE GENOMIC DNA]</scope>
    <source>
        <strain evidence="11 12">CBS 117.55</strain>
    </source>
</reference>
<dbReference type="Pfam" id="PF03446">
    <property type="entry name" value="NAD_binding_2"/>
    <property type="match status" value="1"/>
</dbReference>
<dbReference type="InterPro" id="IPR006115">
    <property type="entry name" value="6PGDH_NADP-bd"/>
</dbReference>
<dbReference type="InterPro" id="IPR013328">
    <property type="entry name" value="6PGD_dom2"/>
</dbReference>
<feature type="domain" description="3-hydroxyisobutyrate dehydrogenase-like NAD-binding" evidence="10">
    <location>
        <begin position="183"/>
        <end position="295"/>
    </location>
</feature>
<evidence type="ECO:0000256" key="5">
    <source>
        <dbReference type="ARBA" id="ARBA00023002"/>
    </source>
</evidence>
<dbReference type="PANTHER" id="PTHR22981">
    <property type="entry name" value="3-HYDROXYISOBUTYRATE DEHYDROGENASE-RELATED"/>
    <property type="match status" value="1"/>
</dbReference>
<dbReference type="InterPro" id="IPR015815">
    <property type="entry name" value="HIBADH-related"/>
</dbReference>
<evidence type="ECO:0000313" key="11">
    <source>
        <dbReference type="EMBL" id="PWY88315.1"/>
    </source>
</evidence>
<dbReference type="RefSeq" id="XP_025401851.1">
    <property type="nucleotide sequence ID" value="XM_025547510.1"/>
</dbReference>
<dbReference type="EMBL" id="MSFL01000005">
    <property type="protein sequence ID" value="PWY88315.1"/>
    <property type="molecule type" value="Genomic_DNA"/>
</dbReference>
<comment type="caution">
    <text evidence="11">The sequence shown here is derived from an EMBL/GenBank/DDBJ whole genome shotgun (WGS) entry which is preliminary data.</text>
</comment>
<dbReference type="InterPro" id="IPR002204">
    <property type="entry name" value="3-OH-isobutyrate_DH-rel_CS"/>
</dbReference>
<dbReference type="GO" id="GO:0008442">
    <property type="term" value="F:3-hydroxyisobutyrate dehydrogenase activity"/>
    <property type="evidence" value="ECO:0007669"/>
    <property type="project" value="UniProtKB-EC"/>
</dbReference>
<dbReference type="GO" id="GO:0005739">
    <property type="term" value="C:mitochondrion"/>
    <property type="evidence" value="ECO:0007669"/>
    <property type="project" value="TreeGrafter"/>
</dbReference>
<dbReference type="STRING" id="1448321.A0A317WQH6"/>
<dbReference type="GeneID" id="37069747"/>
<evidence type="ECO:0000256" key="7">
    <source>
        <dbReference type="ARBA" id="ARBA00049197"/>
    </source>
</evidence>
<dbReference type="OrthoDB" id="21615at2759"/>
<evidence type="ECO:0000256" key="1">
    <source>
        <dbReference type="ARBA" id="ARBA00005109"/>
    </source>
</evidence>
<dbReference type="Gene3D" id="1.10.1040.10">
    <property type="entry name" value="N-(1-d-carboxylethyl)-l-norvaline Dehydrogenase, domain 2"/>
    <property type="match status" value="1"/>
</dbReference>
<keyword evidence="4" id="KW-0101">Branched-chain amino acid catabolism</keyword>
<dbReference type="SUPFAM" id="SSF48179">
    <property type="entry name" value="6-phosphogluconate dehydrogenase C-terminal domain-like"/>
    <property type="match status" value="1"/>
</dbReference>
<dbReference type="Pfam" id="PF14833">
    <property type="entry name" value="NAD_binding_11"/>
    <property type="match status" value="1"/>
</dbReference>
<name>A0A317WQH6_9EURO</name>
<feature type="active site" evidence="8">
    <location>
        <position position="187"/>
    </location>
</feature>
<sequence>MASADFSKIGFVGLGAMGKPMVERLVAKLPHDAKIHVYDAICTPMEDLGAKYPDKVILCDSPKDVTVASNFIITMVPEGKHIRAVYFDEIGIIRAGDLSNKIFIDCSTIDLETSALVQYYVTQSHPTALFYDAPVSGGAQSAEQGTVAFYIGCPENDPRLGLITELLSLMGSSVTPCGMPQGGLTAKICNNYLSGLIAIGSSEALNMGIRAGLDPRVLSRVFAAGAAQNAVCDRFNPCPGVVPDAPSSKDYEGGFKVQLMKKDFALAVDLAESVDAALAVGYQALEVYQAAARDPDCMDRDSRVVFRFLGGDERWAERFPKDEA</sequence>
<dbReference type="PROSITE" id="PS00895">
    <property type="entry name" value="3_HYDROXYISOBUT_DH"/>
    <property type="match status" value="1"/>
</dbReference>
<dbReference type="VEuPathDB" id="FungiDB:BO70DRAFT_420030"/>
<evidence type="ECO:0000256" key="6">
    <source>
        <dbReference type="ARBA" id="ARBA00023027"/>
    </source>
</evidence>
<dbReference type="Gene3D" id="3.40.50.720">
    <property type="entry name" value="NAD(P)-binding Rossmann-like Domain"/>
    <property type="match status" value="1"/>
</dbReference>
<dbReference type="GO" id="GO:0006574">
    <property type="term" value="P:L-valine catabolic process"/>
    <property type="evidence" value="ECO:0007669"/>
    <property type="project" value="TreeGrafter"/>
</dbReference>
<evidence type="ECO:0000313" key="12">
    <source>
        <dbReference type="Proteomes" id="UP000247233"/>
    </source>
</evidence>
<dbReference type="GO" id="GO:0051287">
    <property type="term" value="F:NAD binding"/>
    <property type="evidence" value="ECO:0007669"/>
    <property type="project" value="InterPro"/>
</dbReference>
<comment type="similarity">
    <text evidence="2">Belongs to the HIBADH-related family. 3-hydroxyisobutyrate dehydrogenase subfamily.</text>
</comment>
<dbReference type="InterPro" id="IPR036291">
    <property type="entry name" value="NAD(P)-bd_dom_sf"/>
</dbReference>
<dbReference type="PANTHER" id="PTHR22981:SF81">
    <property type="entry name" value="DEHYDROGENASE, PUTATIVE-RELATED"/>
    <property type="match status" value="1"/>
</dbReference>
<evidence type="ECO:0000256" key="2">
    <source>
        <dbReference type="ARBA" id="ARBA00006013"/>
    </source>
</evidence>